<evidence type="ECO:0000313" key="2">
    <source>
        <dbReference type="Proteomes" id="UP001367508"/>
    </source>
</evidence>
<gene>
    <name evidence="1" type="ORF">VNO77_29122</name>
</gene>
<sequence length="83" mass="9297">MDHKSNKNQLSCCSMTENLGHICDNCVPGLKLERLKWMLLCIVEGFQGGYRCLRMQLPTLCYSITLQNLSNSSALALDALQFA</sequence>
<dbReference type="AlphaFoldDB" id="A0AAN9KW87"/>
<organism evidence="1 2">
    <name type="scientific">Canavalia gladiata</name>
    <name type="common">Sword bean</name>
    <name type="synonym">Dolichos gladiatus</name>
    <dbReference type="NCBI Taxonomy" id="3824"/>
    <lineage>
        <taxon>Eukaryota</taxon>
        <taxon>Viridiplantae</taxon>
        <taxon>Streptophyta</taxon>
        <taxon>Embryophyta</taxon>
        <taxon>Tracheophyta</taxon>
        <taxon>Spermatophyta</taxon>
        <taxon>Magnoliopsida</taxon>
        <taxon>eudicotyledons</taxon>
        <taxon>Gunneridae</taxon>
        <taxon>Pentapetalae</taxon>
        <taxon>rosids</taxon>
        <taxon>fabids</taxon>
        <taxon>Fabales</taxon>
        <taxon>Fabaceae</taxon>
        <taxon>Papilionoideae</taxon>
        <taxon>50 kb inversion clade</taxon>
        <taxon>NPAAA clade</taxon>
        <taxon>indigoferoid/millettioid clade</taxon>
        <taxon>Phaseoleae</taxon>
        <taxon>Canavalia</taxon>
    </lineage>
</organism>
<dbReference type="Proteomes" id="UP001367508">
    <property type="component" value="Unassembled WGS sequence"/>
</dbReference>
<name>A0AAN9KW87_CANGL</name>
<proteinExistence type="predicted"/>
<protein>
    <submittedName>
        <fullName evidence="1">Uncharacterized protein</fullName>
    </submittedName>
</protein>
<comment type="caution">
    <text evidence="1">The sequence shown here is derived from an EMBL/GenBank/DDBJ whole genome shotgun (WGS) entry which is preliminary data.</text>
</comment>
<reference evidence="1 2" key="1">
    <citation type="submission" date="2024-01" db="EMBL/GenBank/DDBJ databases">
        <title>The genomes of 5 underutilized Papilionoideae crops provide insights into root nodulation and disease resistanc.</title>
        <authorList>
            <person name="Jiang F."/>
        </authorList>
    </citation>
    <scope>NUCLEOTIDE SEQUENCE [LARGE SCALE GENOMIC DNA]</scope>
    <source>
        <strain evidence="1">LVBAO_FW01</strain>
        <tissue evidence="1">Leaves</tissue>
    </source>
</reference>
<evidence type="ECO:0000313" key="1">
    <source>
        <dbReference type="EMBL" id="KAK7325065.1"/>
    </source>
</evidence>
<keyword evidence="2" id="KW-1185">Reference proteome</keyword>
<accession>A0AAN9KW87</accession>
<dbReference type="EMBL" id="JAYMYQ010000006">
    <property type="protein sequence ID" value="KAK7325065.1"/>
    <property type="molecule type" value="Genomic_DNA"/>
</dbReference>